<proteinExistence type="predicted"/>
<dbReference type="InterPro" id="IPR002823">
    <property type="entry name" value="DUF112_TM"/>
</dbReference>
<feature type="transmembrane region" description="Helical" evidence="1">
    <location>
        <begin position="258"/>
        <end position="281"/>
    </location>
</feature>
<dbReference type="RefSeq" id="WP_115517027.1">
    <property type="nucleotide sequence ID" value="NZ_QRGO01000001.1"/>
</dbReference>
<feature type="domain" description="DUF112" evidence="2">
    <location>
        <begin position="20"/>
        <end position="438"/>
    </location>
</feature>
<dbReference type="PANTHER" id="PTHR35342">
    <property type="entry name" value="TRICARBOXYLIC TRANSPORT PROTEIN"/>
    <property type="match status" value="1"/>
</dbReference>
<evidence type="ECO:0000259" key="2">
    <source>
        <dbReference type="Pfam" id="PF01970"/>
    </source>
</evidence>
<evidence type="ECO:0000313" key="4">
    <source>
        <dbReference type="Proteomes" id="UP000263993"/>
    </source>
</evidence>
<feature type="transmembrane region" description="Helical" evidence="1">
    <location>
        <begin position="20"/>
        <end position="40"/>
    </location>
</feature>
<keyword evidence="1" id="KW-0472">Membrane</keyword>
<name>A0A371BC60_9BRAD</name>
<reference evidence="4" key="1">
    <citation type="submission" date="2018-08" db="EMBL/GenBank/DDBJ databases">
        <authorList>
            <person name="Kim S.-J."/>
            <person name="Jung G.-Y."/>
        </authorList>
    </citation>
    <scope>NUCLEOTIDE SEQUENCE [LARGE SCALE GENOMIC DNA]</scope>
    <source>
        <strain evidence="4">GY_H</strain>
    </source>
</reference>
<keyword evidence="4" id="KW-1185">Reference proteome</keyword>
<feature type="transmembrane region" description="Helical" evidence="1">
    <location>
        <begin position="147"/>
        <end position="166"/>
    </location>
</feature>
<dbReference type="AlphaFoldDB" id="A0A371BC60"/>
<dbReference type="Proteomes" id="UP000263993">
    <property type="component" value="Unassembled WGS sequence"/>
</dbReference>
<feature type="transmembrane region" description="Helical" evidence="1">
    <location>
        <begin position="470"/>
        <end position="489"/>
    </location>
</feature>
<feature type="transmembrane region" description="Helical" evidence="1">
    <location>
        <begin position="315"/>
        <end position="334"/>
    </location>
</feature>
<evidence type="ECO:0000313" key="3">
    <source>
        <dbReference type="EMBL" id="RDV05003.1"/>
    </source>
</evidence>
<feature type="transmembrane region" description="Helical" evidence="1">
    <location>
        <begin position="47"/>
        <end position="68"/>
    </location>
</feature>
<dbReference type="EMBL" id="QRGO01000001">
    <property type="protein sequence ID" value="RDV05003.1"/>
    <property type="molecule type" value="Genomic_DNA"/>
</dbReference>
<organism evidence="3 4">
    <name type="scientific">Undibacter mobilis</name>
    <dbReference type="NCBI Taxonomy" id="2292256"/>
    <lineage>
        <taxon>Bacteria</taxon>
        <taxon>Pseudomonadati</taxon>
        <taxon>Pseudomonadota</taxon>
        <taxon>Alphaproteobacteria</taxon>
        <taxon>Hyphomicrobiales</taxon>
        <taxon>Nitrobacteraceae</taxon>
        <taxon>Undibacter</taxon>
    </lineage>
</organism>
<accession>A0A371BC60</accession>
<gene>
    <name evidence="3" type="ORF">DXH78_10770</name>
</gene>
<dbReference type="PANTHER" id="PTHR35342:SF5">
    <property type="entry name" value="TRICARBOXYLIC TRANSPORT PROTEIN"/>
    <property type="match status" value="1"/>
</dbReference>
<keyword evidence="1" id="KW-1133">Transmembrane helix</keyword>
<feature type="transmembrane region" description="Helical" evidence="1">
    <location>
        <begin position="354"/>
        <end position="374"/>
    </location>
</feature>
<keyword evidence="1" id="KW-0812">Transmembrane</keyword>
<sequence length="500" mass="53074">MDLLSNIVLGLGVAMTPENLLYGLFGCFLGTAIGVLPGIGPIATISLLLPLTFVLPPLGGLIMLAGIYYGSQYGGSTTAILVNMPGETSAVVTCIDGYEMARQGRAGPALVIAALGSFFAGTVATVIIAVAAVPLADVALEFGPPEYAALMFLGLIASVVLANGVFLKALGMIFLGLLLGTIGTDVNSGAARYTFGFFELSEGLNFVPLAVGVFGITEILSNLERRHEDGVSTQKLSRLWLSREDIRRAAPAVARGTLMGSLLGLIPGGGIILSTFASYTLEKKISKQPESFGRGAIEGVAAPESANNAASQISFIPMLTLGIPPTASLAMMMWAMTVHGIRPGPQVMNSNPELFWGLIASMWIGNIMLVILNLPMIGLWVKLLHVPYRLLFPAILLFCAIGVYSVNTASFDIYLAVLLGLFGYMLRKSGCEPAPFLLGFIIGPLLEENLRRAMLISRGDPIIFMTRPVSAALICISAALLFMLVLPAFRRKRQEAFREA</sequence>
<feature type="transmembrane region" description="Helical" evidence="1">
    <location>
        <begin position="173"/>
        <end position="195"/>
    </location>
</feature>
<dbReference type="Pfam" id="PF01970">
    <property type="entry name" value="TctA"/>
    <property type="match status" value="1"/>
</dbReference>
<comment type="caution">
    <text evidence="3">The sequence shown here is derived from an EMBL/GenBank/DDBJ whole genome shotgun (WGS) entry which is preliminary data.</text>
</comment>
<evidence type="ECO:0000256" key="1">
    <source>
        <dbReference type="SAM" id="Phobius"/>
    </source>
</evidence>
<feature type="transmembrane region" description="Helical" evidence="1">
    <location>
        <begin position="110"/>
        <end position="135"/>
    </location>
</feature>
<dbReference type="OrthoDB" id="9806425at2"/>
<protein>
    <submittedName>
        <fullName evidence="3">Tripartite tricarboxylate transporter permease</fullName>
    </submittedName>
</protein>
<feature type="transmembrane region" description="Helical" evidence="1">
    <location>
        <begin position="386"/>
        <end position="405"/>
    </location>
</feature>